<dbReference type="Proteomes" id="UP000075809">
    <property type="component" value="Unassembled WGS sequence"/>
</dbReference>
<dbReference type="AlphaFoldDB" id="A0A151X4C9"/>
<proteinExistence type="predicted"/>
<sequence>MLQLRSQFKEFTSVEPIAMRLEIVRERSFGCIIALECSVMGVGINNKDF</sequence>
<accession>A0A151X4C9</accession>
<dbReference type="EMBL" id="KQ982554">
    <property type="protein sequence ID" value="KYQ55130.1"/>
    <property type="molecule type" value="Genomic_DNA"/>
</dbReference>
<keyword evidence="2" id="KW-1185">Reference proteome</keyword>
<organism evidence="1 2">
    <name type="scientific">Mycetomoellerius zeteki</name>
    <dbReference type="NCBI Taxonomy" id="64791"/>
    <lineage>
        <taxon>Eukaryota</taxon>
        <taxon>Metazoa</taxon>
        <taxon>Ecdysozoa</taxon>
        <taxon>Arthropoda</taxon>
        <taxon>Hexapoda</taxon>
        <taxon>Insecta</taxon>
        <taxon>Pterygota</taxon>
        <taxon>Neoptera</taxon>
        <taxon>Endopterygota</taxon>
        <taxon>Hymenoptera</taxon>
        <taxon>Apocrita</taxon>
        <taxon>Aculeata</taxon>
        <taxon>Formicoidea</taxon>
        <taxon>Formicidae</taxon>
        <taxon>Myrmicinae</taxon>
        <taxon>Mycetomoellerius</taxon>
    </lineage>
</organism>
<gene>
    <name evidence="1" type="ORF">ALC60_05982</name>
</gene>
<protein>
    <submittedName>
        <fullName evidence="1">Uncharacterized protein</fullName>
    </submittedName>
</protein>
<evidence type="ECO:0000313" key="2">
    <source>
        <dbReference type="Proteomes" id="UP000075809"/>
    </source>
</evidence>
<evidence type="ECO:0000313" key="1">
    <source>
        <dbReference type="EMBL" id="KYQ55130.1"/>
    </source>
</evidence>
<name>A0A151X4C9_9HYME</name>
<reference evidence="1 2" key="1">
    <citation type="submission" date="2015-09" db="EMBL/GenBank/DDBJ databases">
        <title>Trachymyrmex zeteki WGS genome.</title>
        <authorList>
            <person name="Nygaard S."/>
            <person name="Hu H."/>
            <person name="Boomsma J."/>
            <person name="Zhang G."/>
        </authorList>
    </citation>
    <scope>NUCLEOTIDE SEQUENCE [LARGE SCALE GENOMIC DNA]</scope>
    <source>
        <strain evidence="1">Tzet28-1</strain>
        <tissue evidence="1">Whole body</tissue>
    </source>
</reference>